<dbReference type="Gene3D" id="3.30.160.170">
    <property type="entry name" value="FlaG-like"/>
    <property type="match status" value="1"/>
</dbReference>
<dbReference type="Pfam" id="PF03646">
    <property type="entry name" value="FlaG"/>
    <property type="match status" value="1"/>
</dbReference>
<evidence type="ECO:0000313" key="2">
    <source>
        <dbReference type="EMBL" id="MFD0961898.1"/>
    </source>
</evidence>
<organism evidence="2 3">
    <name type="scientific">Paenibacillus chungangensis</name>
    <dbReference type="NCBI Taxonomy" id="696535"/>
    <lineage>
        <taxon>Bacteria</taxon>
        <taxon>Bacillati</taxon>
        <taxon>Bacillota</taxon>
        <taxon>Bacilli</taxon>
        <taxon>Bacillales</taxon>
        <taxon>Paenibacillaceae</taxon>
        <taxon>Paenibacillus</taxon>
    </lineage>
</organism>
<accession>A0ABW3HWN9</accession>
<dbReference type="InterPro" id="IPR005186">
    <property type="entry name" value="FlaG"/>
</dbReference>
<dbReference type="InterPro" id="IPR035924">
    <property type="entry name" value="FlaG-like_sf"/>
</dbReference>
<dbReference type="PANTHER" id="PTHR37166">
    <property type="entry name" value="PROTEIN FLAG"/>
    <property type="match status" value="1"/>
</dbReference>
<reference evidence="3" key="1">
    <citation type="journal article" date="2019" name="Int. J. Syst. Evol. Microbiol.">
        <title>The Global Catalogue of Microorganisms (GCM) 10K type strain sequencing project: providing services to taxonomists for standard genome sequencing and annotation.</title>
        <authorList>
            <consortium name="The Broad Institute Genomics Platform"/>
            <consortium name="The Broad Institute Genome Sequencing Center for Infectious Disease"/>
            <person name="Wu L."/>
            <person name="Ma J."/>
        </authorList>
    </citation>
    <scope>NUCLEOTIDE SEQUENCE [LARGE SCALE GENOMIC DNA]</scope>
    <source>
        <strain evidence="3">CCUG 59129</strain>
    </source>
</reference>
<dbReference type="EMBL" id="JBHTJZ010000068">
    <property type="protein sequence ID" value="MFD0961898.1"/>
    <property type="molecule type" value="Genomic_DNA"/>
</dbReference>
<name>A0ABW3HWN9_9BACL</name>
<feature type="compositionally biased region" description="Basic and acidic residues" evidence="1">
    <location>
        <begin position="34"/>
        <end position="47"/>
    </location>
</feature>
<sequence length="120" mass="13236">MINISSAGTTAGYFTDKNIGNGAERTIQKTQSTIDEKSGNPSMSEERRQQLVSNIENVIQAIQSTDTQIKRSVHEGTNQIVYKVVNKESGEVIKQIPEEKLLDIATKIMELTGIIVDEKA</sequence>
<dbReference type="RefSeq" id="WP_377567905.1">
    <property type="nucleotide sequence ID" value="NZ_JBHTJZ010000068.1"/>
</dbReference>
<proteinExistence type="predicted"/>
<evidence type="ECO:0000313" key="3">
    <source>
        <dbReference type="Proteomes" id="UP001596989"/>
    </source>
</evidence>
<feature type="region of interest" description="Disordered" evidence="1">
    <location>
        <begin position="24"/>
        <end position="47"/>
    </location>
</feature>
<keyword evidence="2" id="KW-0969">Cilium</keyword>
<dbReference type="Proteomes" id="UP001596989">
    <property type="component" value="Unassembled WGS sequence"/>
</dbReference>
<keyword evidence="2" id="KW-0966">Cell projection</keyword>
<gene>
    <name evidence="2" type="ORF">ACFQ2I_21400</name>
</gene>
<keyword evidence="3" id="KW-1185">Reference proteome</keyword>
<comment type="caution">
    <text evidence="2">The sequence shown here is derived from an EMBL/GenBank/DDBJ whole genome shotgun (WGS) entry which is preliminary data.</text>
</comment>
<evidence type="ECO:0000256" key="1">
    <source>
        <dbReference type="SAM" id="MobiDB-lite"/>
    </source>
</evidence>
<protein>
    <submittedName>
        <fullName evidence="2">Flagellar protein FlaG</fullName>
    </submittedName>
</protein>
<keyword evidence="2" id="KW-0282">Flagellum</keyword>
<dbReference type="PANTHER" id="PTHR37166:SF1">
    <property type="entry name" value="PROTEIN FLAG"/>
    <property type="match status" value="1"/>
</dbReference>
<dbReference type="SUPFAM" id="SSF160214">
    <property type="entry name" value="FlaG-like"/>
    <property type="match status" value="1"/>
</dbReference>